<feature type="transmembrane region" description="Helical" evidence="6">
    <location>
        <begin position="420"/>
        <end position="441"/>
    </location>
</feature>
<feature type="transmembrane region" description="Helical" evidence="6">
    <location>
        <begin position="330"/>
        <end position="354"/>
    </location>
</feature>
<comment type="subcellular location">
    <subcellularLocation>
        <location evidence="1">Cell membrane</location>
        <topology evidence="1">Multi-pass membrane protein</topology>
    </subcellularLocation>
</comment>
<keyword evidence="3 6" id="KW-0812">Transmembrane</keyword>
<reference evidence="9" key="2">
    <citation type="submission" date="2021-04" db="EMBL/GenBank/DDBJ databases">
        <authorList>
            <person name="Gilroy R."/>
        </authorList>
    </citation>
    <scope>NUCLEOTIDE SEQUENCE</scope>
    <source>
        <strain evidence="9">ChiGjej6B6-14162</strain>
    </source>
</reference>
<reference evidence="9" key="1">
    <citation type="journal article" date="2021" name="PeerJ">
        <title>Extensive microbial diversity within the chicken gut microbiome revealed by metagenomics and culture.</title>
        <authorList>
            <person name="Gilroy R."/>
            <person name="Ravi A."/>
            <person name="Getino M."/>
            <person name="Pursley I."/>
            <person name="Horton D.L."/>
            <person name="Alikhan N.F."/>
            <person name="Baker D."/>
            <person name="Gharbi K."/>
            <person name="Hall N."/>
            <person name="Watson M."/>
            <person name="Adriaenssens E.M."/>
            <person name="Foster-Nyarko E."/>
            <person name="Jarju S."/>
            <person name="Secka A."/>
            <person name="Antonio M."/>
            <person name="Oren A."/>
            <person name="Chaudhuri R.R."/>
            <person name="La Ragione R."/>
            <person name="Hildebrand F."/>
            <person name="Pallen M.J."/>
        </authorList>
    </citation>
    <scope>NUCLEOTIDE SEQUENCE</scope>
    <source>
        <strain evidence="9">ChiGjej6B6-14162</strain>
    </source>
</reference>
<evidence type="ECO:0000256" key="3">
    <source>
        <dbReference type="ARBA" id="ARBA00022692"/>
    </source>
</evidence>
<feature type="transmembrane region" description="Helical" evidence="6">
    <location>
        <begin position="669"/>
        <end position="689"/>
    </location>
</feature>
<sequence length="792" mass="88392">MLTRLKYYLRIILRLTWKYKTRSMVGLFGLVFGLACLVPATYWLRYETSYDSAYPDADRLYRVYTYDKEAGKDNELVSGILSRELGERIPALANSTLFFIEPTDYKTASEPFVRLRTLFTDSTFLKVFPQRFIAGDAYAPLAVENQIVLTESVAKRLYGGAEAAIGQSLQSIGLTQSDPPYMVVAVVKDPPRATNLPFDAFLAHNQISLQKNYEDASGKAIWSFATLRMYARLPEGADPEELTERTRLFPAEAHANKELEVRLLPIKDERYHLNSDVPFTLGFIQLFVIAGLLLLTSALFNFLNLHYGLLKLRAREFQLRATHGASRRQLIGQMLFEIGCLTLVALLFCGLIIVDACRLCSHVAGFEVETGETLLLFAQCGSGLLAIMLLAALPLVWRRASHAFGPQQATVNQRSGAQRIAVASQLAVSIVFLIATAVVSLQTRYVSQKDPGFERKGILSLVGLYPFLDDQTRTALRAELDALPQLVSITDTYFTPKQGATPSDLRTEVEWPGKTPDESPAFNVIPSDERFNEVFKAKLIDGRWLKRGTAREIVINEEAKRAMGLENPIGMTINLPYMGKESDFRIVGVVGDCHLYSLRSRILPTLFHNSPFPTNTFYLRVADGQEQAAIRWLNERLPRIHPTFAAIEPTPLSVLYDRLGASERAGLRLFAVLAAVCLLVSLFGIYAVASSATRQRRKEIAIRKVFGAGTEQIIALFFREFLLLTLLSGVIALPIAYAILLHWLRGYAYRIAIPWWLPTGALVLVAILVLLTVLGQVWKAATGNPAEVVKNE</sequence>
<feature type="domain" description="ABC3 transporter permease C-terminal" evidence="7">
    <location>
        <begin position="672"/>
        <end position="785"/>
    </location>
</feature>
<evidence type="ECO:0000259" key="7">
    <source>
        <dbReference type="Pfam" id="PF02687"/>
    </source>
</evidence>
<evidence type="ECO:0000256" key="6">
    <source>
        <dbReference type="SAM" id="Phobius"/>
    </source>
</evidence>
<dbReference type="PANTHER" id="PTHR30572">
    <property type="entry name" value="MEMBRANE COMPONENT OF TRANSPORTER-RELATED"/>
    <property type="match status" value="1"/>
</dbReference>
<evidence type="ECO:0000256" key="5">
    <source>
        <dbReference type="ARBA" id="ARBA00023136"/>
    </source>
</evidence>
<accession>A0A9D2BGS7</accession>
<dbReference type="Pfam" id="PF02687">
    <property type="entry name" value="FtsX"/>
    <property type="match status" value="1"/>
</dbReference>
<keyword evidence="4 6" id="KW-1133">Transmembrane helix</keyword>
<evidence type="ECO:0000256" key="4">
    <source>
        <dbReference type="ARBA" id="ARBA00022989"/>
    </source>
</evidence>
<dbReference type="PANTHER" id="PTHR30572:SF18">
    <property type="entry name" value="ABC-TYPE MACROLIDE FAMILY EXPORT SYSTEM PERMEASE COMPONENT 2"/>
    <property type="match status" value="1"/>
</dbReference>
<keyword evidence="2" id="KW-1003">Cell membrane</keyword>
<feature type="transmembrane region" description="Helical" evidence="6">
    <location>
        <begin position="283"/>
        <end position="309"/>
    </location>
</feature>
<dbReference type="AlphaFoldDB" id="A0A9D2BGS7"/>
<dbReference type="Proteomes" id="UP000886740">
    <property type="component" value="Unassembled WGS sequence"/>
</dbReference>
<feature type="domain" description="MacB-like periplasmic core" evidence="8">
    <location>
        <begin position="27"/>
        <end position="245"/>
    </location>
</feature>
<protein>
    <submittedName>
        <fullName evidence="9">ABC transporter permease</fullName>
    </submittedName>
</protein>
<dbReference type="InterPro" id="IPR050250">
    <property type="entry name" value="Macrolide_Exporter_MacB"/>
</dbReference>
<dbReference type="GO" id="GO:0005886">
    <property type="term" value="C:plasma membrane"/>
    <property type="evidence" value="ECO:0007669"/>
    <property type="project" value="UniProtKB-SubCell"/>
</dbReference>
<organism evidence="9 10">
    <name type="scientific">Candidatus Parabacteroides intestinipullorum</name>
    <dbReference type="NCBI Taxonomy" id="2838723"/>
    <lineage>
        <taxon>Bacteria</taxon>
        <taxon>Pseudomonadati</taxon>
        <taxon>Bacteroidota</taxon>
        <taxon>Bacteroidia</taxon>
        <taxon>Bacteroidales</taxon>
        <taxon>Tannerellaceae</taxon>
        <taxon>Parabacteroides</taxon>
    </lineage>
</organism>
<evidence type="ECO:0000256" key="1">
    <source>
        <dbReference type="ARBA" id="ARBA00004651"/>
    </source>
</evidence>
<dbReference type="GO" id="GO:0022857">
    <property type="term" value="F:transmembrane transporter activity"/>
    <property type="evidence" value="ECO:0007669"/>
    <property type="project" value="TreeGrafter"/>
</dbReference>
<dbReference type="EMBL" id="DXEL01000078">
    <property type="protein sequence ID" value="HIX75626.1"/>
    <property type="molecule type" value="Genomic_DNA"/>
</dbReference>
<keyword evidence="5 6" id="KW-0472">Membrane</keyword>
<evidence type="ECO:0000313" key="10">
    <source>
        <dbReference type="Proteomes" id="UP000886740"/>
    </source>
</evidence>
<comment type="caution">
    <text evidence="9">The sequence shown here is derived from an EMBL/GenBank/DDBJ whole genome shotgun (WGS) entry which is preliminary data.</text>
</comment>
<feature type="transmembrane region" description="Helical" evidence="6">
    <location>
        <begin position="374"/>
        <end position="397"/>
    </location>
</feature>
<evidence type="ECO:0000313" key="9">
    <source>
        <dbReference type="EMBL" id="HIX75626.1"/>
    </source>
</evidence>
<dbReference type="InterPro" id="IPR025857">
    <property type="entry name" value="MacB_PCD"/>
</dbReference>
<feature type="transmembrane region" description="Helical" evidence="6">
    <location>
        <begin position="755"/>
        <end position="774"/>
    </location>
</feature>
<feature type="transmembrane region" description="Helical" evidence="6">
    <location>
        <begin position="721"/>
        <end position="743"/>
    </location>
</feature>
<proteinExistence type="predicted"/>
<feature type="transmembrane region" description="Helical" evidence="6">
    <location>
        <begin position="21"/>
        <end position="44"/>
    </location>
</feature>
<evidence type="ECO:0000259" key="8">
    <source>
        <dbReference type="Pfam" id="PF12704"/>
    </source>
</evidence>
<evidence type="ECO:0000256" key="2">
    <source>
        <dbReference type="ARBA" id="ARBA00022475"/>
    </source>
</evidence>
<dbReference type="Pfam" id="PF12704">
    <property type="entry name" value="MacB_PCD"/>
    <property type="match status" value="1"/>
</dbReference>
<dbReference type="InterPro" id="IPR003838">
    <property type="entry name" value="ABC3_permease_C"/>
</dbReference>
<name>A0A9D2BGS7_9BACT</name>
<gene>
    <name evidence="9" type="ORF">H9977_11440</name>
</gene>